<dbReference type="InterPro" id="IPR053956">
    <property type="entry name" value="NPC1_MLD"/>
</dbReference>
<keyword evidence="13" id="KW-0325">Glycoprotein</keyword>
<keyword evidence="7 15" id="KW-1133">Transmembrane helix</keyword>
<sequence length="1295" mass="144561">MKLHLFPLYMWAFWLATQAVVAVHEPGYCAMYGNCPDTRFSTLPCVSDEPAKQPTGSFQQLLINTCGAEYASTAACCSEEQLNDLIEQVKRAEPIMSSCPACWTNFLSFWCTFTCSPNQSTMVNITSSRDGMVTQADYWVGDGFGSQFYDSCKDIKFGASNGYAMDFIGGGAQNWHDMVTYMGMKRPALGSPFQIDFPVGEPTDGMEFNNAKGRDCNDPDLAYRCACVDCEKTCPVLPPTPGEVPECKIGLLSCWSFSMVLIYAFILLISLGTLLRQNHRLQAWFENWGESLWNRGGSGGVYERLAMEDGNEDEENERLLDPDTELNRYWLNGKLQSWFYYQGLLCARNPYTVIILSLLAVTLCSLGWQKFALERDPVHLWVSPSSTALAQKTHFDTNFTPFYRTTQIFLVSESDEILTSDHLESLFALENTIKDAQTETGHYTFQDVCFRPTGDVCILQSVTGYWGGDIDQFDPETFEDDLSLCTSQPSLCLPEFQLPLKPQMVLGGYKGNEYLKAKAMIVTFVLTNSLDPAETAKSEEWERFILSTILANVNDQPEWKGVNISYSTESSLETELNKSSNTDAKTVLLSYIVMFLYASIALGRFASLNPRRLVVDSKFSLAICGILIVLFSVSSAVGIFSLTGKKITLIIAEVIPFLVLAVGVDNIFILCHEYERRLQLKTEETIEERAAKTLGKMGPSILLSSLSETIAFGLGTLVTMPAVSSFAIVASLAVFVDFLLQVTCFVSCMVLDARRTENKRIDCIPCISVNAPPALEKEGWLEWFTNNYYVPTILHPKLRYPICLTFLGLFMFCLALVPQLPLGLDQRIALPSDSYLVNYFNDLSNYFNVGPPVYFVIQGNLTDRTVQKKVCGRFSVCDEHSVANVLEQERKRPETSYIGEPTSVWIDDFLYWLSPNLGCCRFKKESIKKQSPVKLSPLMSSFNKSQREMCGEWDDEDNCEDCKADWQANMETLPEGEQFMELYNLWISRVPDESCPLAGKAAYGDAIVASPDQISIKTSHFRTYHTPLRTQDDFIEAYGSARRIAKDLQEELGLEVYPYSVFYIFFEQYTYIVTMAVQLLTLAILSIFVVTSTLLGSIRSGLLVMLVVIMILIDVIGAMTIWDISLNAVSLVNLVICVGISVEFCCHIARGFMVSRGTLEERAGKSMVDIGSSVFCGITLTKFAGIVVLAFTRSKIFEVYYFRMYLLIVILGALHGLVLLPVLLSLVGGEGMGMVSDFDEDGFEWSAGSPSWPGLGGNHRNLLADDNASLDQVLITDMPEVGRLDSTRSVVADDS</sequence>
<feature type="transmembrane region" description="Helical" evidence="15">
    <location>
        <begin position="255"/>
        <end position="275"/>
    </location>
</feature>
<feature type="transmembrane region" description="Helical" evidence="15">
    <location>
        <begin position="1170"/>
        <end position="1192"/>
    </location>
</feature>
<evidence type="ECO:0000259" key="17">
    <source>
        <dbReference type="PROSITE" id="PS50156"/>
    </source>
</evidence>
<dbReference type="Pfam" id="PF22314">
    <property type="entry name" value="NPC1_MLD"/>
    <property type="match status" value="1"/>
</dbReference>
<feature type="transmembrane region" description="Helical" evidence="15">
    <location>
        <begin position="351"/>
        <end position="368"/>
    </location>
</feature>
<feature type="transmembrane region" description="Helical" evidence="15">
    <location>
        <begin position="1069"/>
        <end position="1090"/>
    </location>
</feature>
<keyword evidence="12" id="KW-1207">Sterol metabolism</keyword>
<evidence type="ECO:0000256" key="11">
    <source>
        <dbReference type="ARBA" id="ARBA00023157"/>
    </source>
</evidence>
<keyword evidence="19" id="KW-1185">Reference proteome</keyword>
<dbReference type="EMBL" id="JBCLYO010000023">
    <property type="protein sequence ID" value="KAL0079200.1"/>
    <property type="molecule type" value="Genomic_DNA"/>
</dbReference>
<organism evidence="18 19">
    <name type="scientific">Phycomyces blakesleeanus</name>
    <dbReference type="NCBI Taxonomy" id="4837"/>
    <lineage>
        <taxon>Eukaryota</taxon>
        <taxon>Fungi</taxon>
        <taxon>Fungi incertae sedis</taxon>
        <taxon>Mucoromycota</taxon>
        <taxon>Mucoromycotina</taxon>
        <taxon>Mucoromycetes</taxon>
        <taxon>Mucorales</taxon>
        <taxon>Phycomycetaceae</taxon>
        <taxon>Phycomyces</taxon>
    </lineage>
</organism>
<evidence type="ECO:0000256" key="8">
    <source>
        <dbReference type="ARBA" id="ARBA00023055"/>
    </source>
</evidence>
<evidence type="ECO:0000313" key="18">
    <source>
        <dbReference type="EMBL" id="KAL0079200.1"/>
    </source>
</evidence>
<dbReference type="SUPFAM" id="SSF82866">
    <property type="entry name" value="Multidrug efflux transporter AcrB transmembrane domain"/>
    <property type="match status" value="2"/>
</dbReference>
<gene>
    <name evidence="18" type="ORF">J3Q64DRAFT_1702304</name>
</gene>
<reference evidence="18 19" key="1">
    <citation type="submission" date="2024-04" db="EMBL/GenBank/DDBJ databases">
        <title>Symmetric and asymmetric DNA N6-adenine methylation regulates different biological responses in Mucorales.</title>
        <authorList>
            <consortium name="Lawrence Berkeley National Laboratory"/>
            <person name="Lax C."/>
            <person name="Mondo S.J."/>
            <person name="Osorio-Concepcion M."/>
            <person name="Muszewska A."/>
            <person name="Corrochano-Luque M."/>
            <person name="Gutierrez G."/>
            <person name="Riley R."/>
            <person name="Lipzen A."/>
            <person name="Guo J."/>
            <person name="Hundley H."/>
            <person name="Amirebrahimi M."/>
            <person name="Ng V."/>
            <person name="Lorenzo-Gutierrez D."/>
            <person name="Binder U."/>
            <person name="Yang J."/>
            <person name="Song Y."/>
            <person name="Canovas D."/>
            <person name="Navarro E."/>
            <person name="Freitag M."/>
            <person name="Gabaldon T."/>
            <person name="Grigoriev I.V."/>
            <person name="Corrochano L.M."/>
            <person name="Nicolas F.E."/>
            <person name="Garre V."/>
        </authorList>
    </citation>
    <scope>NUCLEOTIDE SEQUENCE [LARGE SCALE GENOMIC DNA]</scope>
    <source>
        <strain evidence="18 19">L51</strain>
    </source>
</reference>
<keyword evidence="5 15" id="KW-0812">Transmembrane</keyword>
<dbReference type="Gene3D" id="1.20.1640.10">
    <property type="entry name" value="Multidrug efflux transporter AcrB transmembrane domain"/>
    <property type="match status" value="2"/>
</dbReference>
<evidence type="ECO:0000256" key="4">
    <source>
        <dbReference type="ARBA" id="ARBA00022548"/>
    </source>
</evidence>
<comment type="caution">
    <text evidence="18">The sequence shown here is derived from an EMBL/GenBank/DDBJ whole genome shotgun (WGS) entry which is preliminary data.</text>
</comment>
<proteinExistence type="inferred from homology"/>
<feature type="transmembrane region" description="Helical" evidence="15">
    <location>
        <begin position="1128"/>
        <end position="1149"/>
    </location>
</feature>
<feature type="transmembrane region" description="Helical" evidence="15">
    <location>
        <begin position="798"/>
        <end position="817"/>
    </location>
</feature>
<evidence type="ECO:0000256" key="10">
    <source>
        <dbReference type="ARBA" id="ARBA00023136"/>
    </source>
</evidence>
<dbReference type="Pfam" id="PF16414">
    <property type="entry name" value="NPC1_N"/>
    <property type="match status" value="1"/>
</dbReference>
<feature type="transmembrane region" description="Helical" evidence="15">
    <location>
        <begin position="1204"/>
        <end position="1227"/>
    </location>
</feature>
<dbReference type="InterPro" id="IPR053958">
    <property type="entry name" value="HMGCR/SNAP/NPC1-like_SSD"/>
</dbReference>
<dbReference type="Pfam" id="PF12349">
    <property type="entry name" value="Sterol-sensing"/>
    <property type="match status" value="1"/>
</dbReference>
<feature type="transmembrane region" description="Helical" evidence="15">
    <location>
        <begin position="619"/>
        <end position="641"/>
    </location>
</feature>
<keyword evidence="3" id="KW-0813">Transport</keyword>
<keyword evidence="14" id="KW-0753">Steroid metabolism</keyword>
<evidence type="ECO:0000256" key="6">
    <source>
        <dbReference type="ARBA" id="ARBA00022729"/>
    </source>
</evidence>
<feature type="chain" id="PRO_5046381585" evidence="16">
    <location>
        <begin position="23"/>
        <end position="1295"/>
    </location>
</feature>
<feature type="transmembrane region" description="Helical" evidence="15">
    <location>
        <begin position="726"/>
        <end position="751"/>
    </location>
</feature>
<feature type="domain" description="SSD" evidence="17">
    <location>
        <begin position="583"/>
        <end position="751"/>
    </location>
</feature>
<keyword evidence="8" id="KW-0445">Lipid transport</keyword>
<dbReference type="NCBIfam" id="TIGR00917">
    <property type="entry name" value="2A060601"/>
    <property type="match status" value="1"/>
</dbReference>
<dbReference type="PANTHER" id="PTHR45727">
    <property type="entry name" value="NPC INTRACELLULAR CHOLESTEROL TRANSPORTER 1"/>
    <property type="match status" value="1"/>
</dbReference>
<evidence type="ECO:0000256" key="7">
    <source>
        <dbReference type="ARBA" id="ARBA00022989"/>
    </source>
</evidence>
<dbReference type="Proteomes" id="UP001448207">
    <property type="component" value="Unassembled WGS sequence"/>
</dbReference>
<feature type="transmembrane region" description="Helical" evidence="15">
    <location>
        <begin position="588"/>
        <end position="607"/>
    </location>
</feature>
<protein>
    <submittedName>
        <fullName evidence="18">Patched family-domain-containing protein</fullName>
    </submittedName>
</protein>
<evidence type="ECO:0000256" key="9">
    <source>
        <dbReference type="ARBA" id="ARBA00023098"/>
    </source>
</evidence>
<keyword evidence="10 15" id="KW-0472">Membrane</keyword>
<evidence type="ECO:0000256" key="13">
    <source>
        <dbReference type="ARBA" id="ARBA00023180"/>
    </source>
</evidence>
<keyword evidence="9" id="KW-0443">Lipid metabolism</keyword>
<evidence type="ECO:0000256" key="2">
    <source>
        <dbReference type="ARBA" id="ARBA00005585"/>
    </source>
</evidence>
<feature type="signal peptide" evidence="16">
    <location>
        <begin position="1"/>
        <end position="22"/>
    </location>
</feature>
<evidence type="ECO:0000256" key="3">
    <source>
        <dbReference type="ARBA" id="ARBA00022448"/>
    </source>
</evidence>
<feature type="transmembrane region" description="Helical" evidence="15">
    <location>
        <begin position="647"/>
        <end position="671"/>
    </location>
</feature>
<feature type="transmembrane region" description="Helical" evidence="15">
    <location>
        <begin position="1102"/>
        <end position="1122"/>
    </location>
</feature>
<evidence type="ECO:0000256" key="16">
    <source>
        <dbReference type="SAM" id="SignalP"/>
    </source>
</evidence>
<name>A0ABR3AP48_PHYBL</name>
<keyword evidence="4" id="KW-0153">Cholesterol metabolism</keyword>
<dbReference type="PROSITE" id="PS50156">
    <property type="entry name" value="SSD"/>
    <property type="match status" value="1"/>
</dbReference>
<dbReference type="InterPro" id="IPR000731">
    <property type="entry name" value="SSD"/>
</dbReference>
<accession>A0ABR3AP48</accession>
<keyword evidence="6 16" id="KW-0732">Signal</keyword>
<evidence type="ECO:0000313" key="19">
    <source>
        <dbReference type="Proteomes" id="UP001448207"/>
    </source>
</evidence>
<evidence type="ECO:0000256" key="15">
    <source>
        <dbReference type="SAM" id="Phobius"/>
    </source>
</evidence>
<evidence type="ECO:0000256" key="12">
    <source>
        <dbReference type="ARBA" id="ARBA00023166"/>
    </source>
</evidence>
<keyword evidence="11" id="KW-1015">Disulfide bond</keyword>
<feature type="transmembrane region" description="Helical" evidence="15">
    <location>
        <begin position="701"/>
        <end position="720"/>
    </location>
</feature>
<evidence type="ECO:0000256" key="14">
    <source>
        <dbReference type="ARBA" id="ARBA00023221"/>
    </source>
</evidence>
<dbReference type="InterPro" id="IPR004765">
    <property type="entry name" value="NPC1-like"/>
</dbReference>
<comment type="subcellular location">
    <subcellularLocation>
        <location evidence="1">Endomembrane system</location>
        <topology evidence="1">Multi-pass membrane protein</topology>
    </subcellularLocation>
</comment>
<dbReference type="InterPro" id="IPR032190">
    <property type="entry name" value="NPC1_N"/>
</dbReference>
<dbReference type="PANTHER" id="PTHR45727:SF2">
    <property type="entry name" value="NPC INTRACELLULAR CHOLESTEROL TRANSPORTER 1"/>
    <property type="match status" value="1"/>
</dbReference>
<evidence type="ECO:0000256" key="5">
    <source>
        <dbReference type="ARBA" id="ARBA00022692"/>
    </source>
</evidence>
<comment type="similarity">
    <text evidence="2">Belongs to the patched family.</text>
</comment>
<evidence type="ECO:0000256" key="1">
    <source>
        <dbReference type="ARBA" id="ARBA00004127"/>
    </source>
</evidence>